<feature type="compositionally biased region" description="Low complexity" evidence="5">
    <location>
        <begin position="55"/>
        <end position="64"/>
    </location>
</feature>
<dbReference type="EMBL" id="OU893334">
    <property type="protein sequence ID" value="CAG9791329.1"/>
    <property type="molecule type" value="Genomic_DNA"/>
</dbReference>
<accession>A0A9N9R7R4</accession>
<evidence type="ECO:0000256" key="3">
    <source>
        <dbReference type="ARBA" id="ARBA00022989"/>
    </source>
</evidence>
<dbReference type="GO" id="GO:0016020">
    <property type="term" value="C:membrane"/>
    <property type="evidence" value="ECO:0007669"/>
    <property type="project" value="UniProtKB-SubCell"/>
</dbReference>
<dbReference type="OrthoDB" id="421226at2759"/>
<proteinExistence type="predicted"/>
<evidence type="ECO:0000313" key="9">
    <source>
        <dbReference type="Proteomes" id="UP001153714"/>
    </source>
</evidence>
<feature type="transmembrane region" description="Helical" evidence="6">
    <location>
        <begin position="228"/>
        <end position="248"/>
    </location>
</feature>
<dbReference type="InterPro" id="IPR005821">
    <property type="entry name" value="Ion_trans_dom"/>
</dbReference>
<feature type="region of interest" description="Disordered" evidence="5">
    <location>
        <begin position="1"/>
        <end position="116"/>
    </location>
</feature>
<keyword evidence="4 6" id="KW-0472">Membrane</keyword>
<sequence length="398" mass="45840">MFKNIEETIPLIRIQAEEGTSRNSEGEDNDGSDINAGSSRVLSAATSREEDDDSSNNVSSESKSPGQRLLSKLSPFTPHARPDDMRPIIASSSSSSRRSVQDTERPGSDTDKCGRKWRHVQAVMAYYQALRKIKRFESMTGQRTKSNQRWMKLRTTVQLSSAIQKKPPLKREDSFLKRFSTRQTPATQETVEDTGSEGATGEPRSTNRQRRRKVRAPRTVVNPDENFYFYWLWLITLCVLYNLWTLIVRQSFPELQVYDSKKLAKHYLTSRSFLLDIASLTPLDLLQLKIGTNPIIRFPRFFKVYRAVSCYYIVESRTVYPNFWRVINLIHILLILAHWFGCFYFLLSEAEGFQGDWAYPHRPGDYATLTRKYLGSLYWSTLTLTTIGDLPTPETNAE</sequence>
<dbReference type="Proteomes" id="UP001153714">
    <property type="component" value="Chromosome 3"/>
</dbReference>
<comment type="subcellular location">
    <subcellularLocation>
        <location evidence="1">Membrane</location>
        <topology evidence="1">Multi-pass membrane protein</topology>
    </subcellularLocation>
</comment>
<evidence type="ECO:0000313" key="8">
    <source>
        <dbReference type="EMBL" id="CAG9791329.1"/>
    </source>
</evidence>
<evidence type="ECO:0000256" key="5">
    <source>
        <dbReference type="SAM" id="MobiDB-lite"/>
    </source>
</evidence>
<evidence type="ECO:0000259" key="7">
    <source>
        <dbReference type="Pfam" id="PF00520"/>
    </source>
</evidence>
<dbReference type="Pfam" id="PF00520">
    <property type="entry name" value="Ion_trans"/>
    <property type="match status" value="1"/>
</dbReference>
<reference evidence="8" key="1">
    <citation type="submission" date="2021-12" db="EMBL/GenBank/DDBJ databases">
        <authorList>
            <person name="King R."/>
        </authorList>
    </citation>
    <scope>NUCLEOTIDE SEQUENCE</scope>
</reference>
<reference evidence="8" key="2">
    <citation type="submission" date="2022-10" db="EMBL/GenBank/DDBJ databases">
        <authorList>
            <consortium name="ENA_rothamsted_submissions"/>
            <consortium name="culmorum"/>
            <person name="King R."/>
        </authorList>
    </citation>
    <scope>NUCLEOTIDE SEQUENCE</scope>
</reference>
<dbReference type="PANTHER" id="PTHR45638">
    <property type="entry name" value="CYCLIC NUCLEOTIDE-GATED CATION CHANNEL SUBUNIT A"/>
    <property type="match status" value="1"/>
</dbReference>
<feature type="compositionally biased region" description="Polar residues" evidence="5">
    <location>
        <begin position="35"/>
        <end position="46"/>
    </location>
</feature>
<dbReference type="Gene3D" id="1.10.287.70">
    <property type="match status" value="1"/>
</dbReference>
<feature type="region of interest" description="Disordered" evidence="5">
    <location>
        <begin position="175"/>
        <end position="215"/>
    </location>
</feature>
<protein>
    <recommendedName>
        <fullName evidence="7">Ion transport domain-containing protein</fullName>
    </recommendedName>
</protein>
<dbReference type="PANTHER" id="PTHR45638:SF7">
    <property type="entry name" value="CYCLIC NUCLEOTIDE-GATED ION CHANNEL-LIKE, ISOFORM E"/>
    <property type="match status" value="1"/>
</dbReference>
<keyword evidence="9" id="KW-1185">Reference proteome</keyword>
<evidence type="ECO:0000256" key="1">
    <source>
        <dbReference type="ARBA" id="ARBA00004141"/>
    </source>
</evidence>
<keyword evidence="3 6" id="KW-1133">Transmembrane helix</keyword>
<dbReference type="GO" id="GO:0044877">
    <property type="term" value="F:protein-containing complex binding"/>
    <property type="evidence" value="ECO:0007669"/>
    <property type="project" value="TreeGrafter"/>
</dbReference>
<feature type="compositionally biased region" description="Basic and acidic residues" evidence="5">
    <location>
        <begin position="99"/>
        <end position="114"/>
    </location>
</feature>
<evidence type="ECO:0000256" key="2">
    <source>
        <dbReference type="ARBA" id="ARBA00022692"/>
    </source>
</evidence>
<dbReference type="AlphaFoldDB" id="A0A9N9R7R4"/>
<dbReference type="InterPro" id="IPR050866">
    <property type="entry name" value="CNG_cation_channel"/>
</dbReference>
<feature type="domain" description="Ion transport" evidence="7">
    <location>
        <begin position="264"/>
        <end position="397"/>
    </location>
</feature>
<gene>
    <name evidence="8" type="ORF">DIATSA_LOCUS8950</name>
</gene>
<dbReference type="SUPFAM" id="SSF81324">
    <property type="entry name" value="Voltage-gated potassium channels"/>
    <property type="match status" value="1"/>
</dbReference>
<organism evidence="8 9">
    <name type="scientific">Diatraea saccharalis</name>
    <name type="common">sugarcane borer</name>
    <dbReference type="NCBI Taxonomy" id="40085"/>
    <lineage>
        <taxon>Eukaryota</taxon>
        <taxon>Metazoa</taxon>
        <taxon>Ecdysozoa</taxon>
        <taxon>Arthropoda</taxon>
        <taxon>Hexapoda</taxon>
        <taxon>Insecta</taxon>
        <taxon>Pterygota</taxon>
        <taxon>Neoptera</taxon>
        <taxon>Endopterygota</taxon>
        <taxon>Lepidoptera</taxon>
        <taxon>Glossata</taxon>
        <taxon>Ditrysia</taxon>
        <taxon>Pyraloidea</taxon>
        <taxon>Crambidae</taxon>
        <taxon>Crambinae</taxon>
        <taxon>Diatraea</taxon>
    </lineage>
</organism>
<dbReference type="GO" id="GO:0005221">
    <property type="term" value="F:intracellularly cyclic nucleotide-activated monoatomic cation channel activity"/>
    <property type="evidence" value="ECO:0007669"/>
    <property type="project" value="InterPro"/>
</dbReference>
<evidence type="ECO:0000256" key="6">
    <source>
        <dbReference type="SAM" id="Phobius"/>
    </source>
</evidence>
<name>A0A9N9R7R4_9NEOP</name>
<evidence type="ECO:0000256" key="4">
    <source>
        <dbReference type="ARBA" id="ARBA00023136"/>
    </source>
</evidence>
<feature type="transmembrane region" description="Helical" evidence="6">
    <location>
        <begin position="326"/>
        <end position="347"/>
    </location>
</feature>
<keyword evidence="2 6" id="KW-0812">Transmembrane</keyword>